<feature type="compositionally biased region" description="Acidic residues" evidence="8">
    <location>
        <begin position="327"/>
        <end position="338"/>
    </location>
</feature>
<feature type="transmembrane region" description="Helical" evidence="9">
    <location>
        <begin position="34"/>
        <end position="56"/>
    </location>
</feature>
<protein>
    <recommendedName>
        <fullName evidence="2">Seipin</fullName>
    </recommendedName>
</protein>
<dbReference type="Pfam" id="PF06775">
    <property type="entry name" value="Seipin"/>
    <property type="match status" value="1"/>
</dbReference>
<evidence type="ECO:0000256" key="2">
    <source>
        <dbReference type="ARBA" id="ARBA00022064"/>
    </source>
</evidence>
<feature type="transmembrane region" description="Helical" evidence="9">
    <location>
        <begin position="232"/>
        <end position="255"/>
    </location>
</feature>
<evidence type="ECO:0000313" key="11">
    <source>
        <dbReference type="Proteomes" id="UP000824782"/>
    </source>
</evidence>
<comment type="subcellular location">
    <subcellularLocation>
        <location evidence="1">Endoplasmic reticulum membrane</location>
        <topology evidence="1">Multi-pass membrane protein</topology>
    </subcellularLocation>
</comment>
<sequence length="371" mass="41250">MSQGVSPPLLLWVEDMCLVLFLRTRRLLLQTGILCCVLLLLLWVSVFLYGSFYYSYMPTVKYSTPVHYQYSSACNPSPGVLCSFPTANVSLLRNNRDRVLMYGQPYRITLELQVPESAVNQDLGMFLVSMSCYTRGGKEISYSARSAMLHYKSPLLKTLETLSVFPLLISGLSEQKQTLEVELHAEYREDSYVPTTGAVIQVHSVHIQIYNAELRVHAHFTGLRYILYNYPIISAIIGITSNFVFMCVLVLLSYLQFGFGRSRVRAGNRGQGSSDSGRTDPQGGSSTQSEHGEEPDAETTGQDEHSREESSDDLGIGRSPQTLGSTEENDVDNEEDFDISAREDLDTSGAVGTDTGTGLMLRQRVTQCSAH</sequence>
<comment type="caution">
    <text evidence="10">The sequence shown here is derived from an EMBL/GenBank/DDBJ whole genome shotgun (WGS) entry which is preliminary data.</text>
</comment>
<keyword evidence="4" id="KW-0256">Endoplasmic reticulum</keyword>
<dbReference type="PANTHER" id="PTHR21212:SF0">
    <property type="entry name" value="SEIPIN"/>
    <property type="match status" value="1"/>
</dbReference>
<dbReference type="EMBL" id="WNYA01000007">
    <property type="protein sequence ID" value="KAG8564245.1"/>
    <property type="molecule type" value="Genomic_DNA"/>
</dbReference>
<evidence type="ECO:0000256" key="7">
    <source>
        <dbReference type="ARBA" id="ARBA00023136"/>
    </source>
</evidence>
<evidence type="ECO:0000313" key="10">
    <source>
        <dbReference type="EMBL" id="KAG8564245.1"/>
    </source>
</evidence>
<name>A0AAV7AXX4_ENGPU</name>
<dbReference type="AlphaFoldDB" id="A0AAV7AXX4"/>
<keyword evidence="5 9" id="KW-1133">Transmembrane helix</keyword>
<accession>A0AAV7AXX4</accession>
<dbReference type="PANTHER" id="PTHR21212">
    <property type="entry name" value="BERNARDINELLI-SEIP CONGENITAL LIPODYSTROPHY 2 HOMOLOG BSCL2 PROTEIN"/>
    <property type="match status" value="1"/>
</dbReference>
<evidence type="ECO:0000256" key="5">
    <source>
        <dbReference type="ARBA" id="ARBA00022989"/>
    </source>
</evidence>
<keyword evidence="6" id="KW-0443">Lipid metabolism</keyword>
<evidence type="ECO:0000256" key="9">
    <source>
        <dbReference type="SAM" id="Phobius"/>
    </source>
</evidence>
<gene>
    <name evidence="10" type="ORF">GDO81_016384</name>
</gene>
<feature type="region of interest" description="Disordered" evidence="8">
    <location>
        <begin position="266"/>
        <end position="358"/>
    </location>
</feature>
<dbReference type="GO" id="GO:0005789">
    <property type="term" value="C:endoplasmic reticulum membrane"/>
    <property type="evidence" value="ECO:0007669"/>
    <property type="project" value="UniProtKB-SubCell"/>
</dbReference>
<keyword evidence="11" id="KW-1185">Reference proteome</keyword>
<evidence type="ECO:0000256" key="8">
    <source>
        <dbReference type="SAM" id="MobiDB-lite"/>
    </source>
</evidence>
<proteinExistence type="predicted"/>
<dbReference type="CDD" id="cd23995">
    <property type="entry name" value="Seipin_BSCL2_like"/>
    <property type="match status" value="1"/>
</dbReference>
<evidence type="ECO:0000256" key="1">
    <source>
        <dbReference type="ARBA" id="ARBA00004477"/>
    </source>
</evidence>
<evidence type="ECO:0000256" key="6">
    <source>
        <dbReference type="ARBA" id="ARBA00023098"/>
    </source>
</evidence>
<reference evidence="10" key="1">
    <citation type="thesis" date="2020" institute="ProQuest LLC" country="789 East Eisenhower Parkway, Ann Arbor, MI, USA">
        <title>Comparative Genomics and Chromosome Evolution.</title>
        <authorList>
            <person name="Mudd A.B."/>
        </authorList>
    </citation>
    <scope>NUCLEOTIDE SEQUENCE</scope>
    <source>
        <strain evidence="10">237g6f4</strain>
        <tissue evidence="10">Blood</tissue>
    </source>
</reference>
<evidence type="ECO:0000256" key="4">
    <source>
        <dbReference type="ARBA" id="ARBA00022824"/>
    </source>
</evidence>
<organism evidence="10 11">
    <name type="scientific">Engystomops pustulosus</name>
    <name type="common">Tungara frog</name>
    <name type="synonym">Physalaemus pustulosus</name>
    <dbReference type="NCBI Taxonomy" id="76066"/>
    <lineage>
        <taxon>Eukaryota</taxon>
        <taxon>Metazoa</taxon>
        <taxon>Chordata</taxon>
        <taxon>Craniata</taxon>
        <taxon>Vertebrata</taxon>
        <taxon>Euteleostomi</taxon>
        <taxon>Amphibia</taxon>
        <taxon>Batrachia</taxon>
        <taxon>Anura</taxon>
        <taxon>Neobatrachia</taxon>
        <taxon>Hyloidea</taxon>
        <taxon>Leptodactylidae</taxon>
        <taxon>Leiuperinae</taxon>
        <taxon>Engystomops</taxon>
    </lineage>
</organism>
<keyword evidence="3 9" id="KW-0812">Transmembrane</keyword>
<dbReference type="GO" id="GO:0140042">
    <property type="term" value="P:lipid droplet formation"/>
    <property type="evidence" value="ECO:0007669"/>
    <property type="project" value="UniProtKB-ARBA"/>
</dbReference>
<dbReference type="GO" id="GO:0006629">
    <property type="term" value="P:lipid metabolic process"/>
    <property type="evidence" value="ECO:0007669"/>
    <property type="project" value="UniProtKB-KW"/>
</dbReference>
<keyword evidence="7 9" id="KW-0472">Membrane</keyword>
<dbReference type="InterPro" id="IPR009617">
    <property type="entry name" value="Seipin"/>
</dbReference>
<dbReference type="Proteomes" id="UP000824782">
    <property type="component" value="Unassembled WGS sequence"/>
</dbReference>
<evidence type="ECO:0000256" key="3">
    <source>
        <dbReference type="ARBA" id="ARBA00022692"/>
    </source>
</evidence>